<gene>
    <name evidence="9" type="ORF">L288_20240</name>
</gene>
<feature type="transmembrane region" description="Helical" evidence="7">
    <location>
        <begin position="168"/>
        <end position="188"/>
    </location>
</feature>
<dbReference type="GO" id="GO:0005886">
    <property type="term" value="C:plasma membrane"/>
    <property type="evidence" value="ECO:0007669"/>
    <property type="project" value="UniProtKB-SubCell"/>
</dbReference>
<name>T0G4T3_9SPHN</name>
<dbReference type="RefSeq" id="WP_021240027.1">
    <property type="nucleotide sequence ID" value="NZ_ATHO01000170.1"/>
</dbReference>
<proteinExistence type="inferred from homology"/>
<dbReference type="EMBL" id="ATHO01000170">
    <property type="protein sequence ID" value="EQA98680.1"/>
    <property type="molecule type" value="Genomic_DNA"/>
</dbReference>
<comment type="subcellular location">
    <subcellularLocation>
        <location evidence="1 7">Cell membrane</location>
        <topology evidence="1 7">Multi-pass membrane protein</topology>
    </subcellularLocation>
</comment>
<keyword evidence="3" id="KW-1003">Cell membrane</keyword>
<protein>
    <recommendedName>
        <fullName evidence="8">ABC transmembrane type-1 domain-containing protein</fullName>
    </recommendedName>
</protein>
<dbReference type="AlphaFoldDB" id="T0G4T3"/>
<evidence type="ECO:0000256" key="1">
    <source>
        <dbReference type="ARBA" id="ARBA00004651"/>
    </source>
</evidence>
<dbReference type="PANTHER" id="PTHR43163">
    <property type="entry name" value="DIPEPTIDE TRANSPORT SYSTEM PERMEASE PROTEIN DPPB-RELATED"/>
    <property type="match status" value="1"/>
</dbReference>
<dbReference type="Gene3D" id="1.10.3720.10">
    <property type="entry name" value="MetI-like"/>
    <property type="match status" value="1"/>
</dbReference>
<keyword evidence="5 7" id="KW-1133">Transmembrane helix</keyword>
<evidence type="ECO:0000256" key="7">
    <source>
        <dbReference type="RuleBase" id="RU363032"/>
    </source>
</evidence>
<dbReference type="PANTHER" id="PTHR43163:SF3">
    <property type="entry name" value="PEPTIDE ABC TRANSPORTER PERMEASE PROTEIN"/>
    <property type="match status" value="1"/>
</dbReference>
<accession>T0G4T3</accession>
<feature type="transmembrane region" description="Helical" evidence="7">
    <location>
        <begin position="127"/>
        <end position="148"/>
    </location>
</feature>
<evidence type="ECO:0000256" key="5">
    <source>
        <dbReference type="ARBA" id="ARBA00022989"/>
    </source>
</evidence>
<dbReference type="InterPro" id="IPR035906">
    <property type="entry name" value="MetI-like_sf"/>
</dbReference>
<dbReference type="Proteomes" id="UP000015525">
    <property type="component" value="Unassembled WGS sequence"/>
</dbReference>
<dbReference type="PATRIC" id="fig|1329909.3.peg.3896"/>
<feature type="transmembrane region" description="Helical" evidence="7">
    <location>
        <begin position="262"/>
        <end position="288"/>
    </location>
</feature>
<feature type="transmembrane region" description="Helical" evidence="7">
    <location>
        <begin position="308"/>
        <end position="335"/>
    </location>
</feature>
<organism evidence="9 10">
    <name type="scientific">Sphingobium quisquiliarum P25</name>
    <dbReference type="NCBI Taxonomy" id="1329909"/>
    <lineage>
        <taxon>Bacteria</taxon>
        <taxon>Pseudomonadati</taxon>
        <taxon>Pseudomonadota</taxon>
        <taxon>Alphaproteobacteria</taxon>
        <taxon>Sphingomonadales</taxon>
        <taxon>Sphingomonadaceae</taxon>
        <taxon>Sphingobium</taxon>
    </lineage>
</organism>
<feature type="domain" description="ABC transmembrane type-1" evidence="8">
    <location>
        <begin position="121"/>
        <end position="327"/>
    </location>
</feature>
<reference evidence="9 10" key="1">
    <citation type="journal article" date="2013" name="Genome Announc.">
        <title>Draft Genome Sequence of Sphingobium quisquiliarum Strain P25T, a Novel Hexachlorocyclohexane (HCH)-Degrading Bacterium Isolated from an HCH Dumpsite.</title>
        <authorList>
            <person name="Kumar Singh A."/>
            <person name="Sangwan N."/>
            <person name="Sharma A."/>
            <person name="Gupta V."/>
            <person name="Khurana J.P."/>
            <person name="Lal R."/>
        </authorList>
    </citation>
    <scope>NUCLEOTIDE SEQUENCE [LARGE SCALE GENOMIC DNA]</scope>
    <source>
        <strain evidence="9 10">P25</strain>
    </source>
</reference>
<dbReference type="SUPFAM" id="SSF161098">
    <property type="entry name" value="MetI-like"/>
    <property type="match status" value="1"/>
</dbReference>
<comment type="similarity">
    <text evidence="7">Belongs to the binding-protein-dependent transport system permease family.</text>
</comment>
<dbReference type="CDD" id="cd06261">
    <property type="entry name" value="TM_PBP2"/>
    <property type="match status" value="1"/>
</dbReference>
<dbReference type="Pfam" id="PF00528">
    <property type="entry name" value="BPD_transp_1"/>
    <property type="match status" value="1"/>
</dbReference>
<keyword evidence="6 7" id="KW-0472">Membrane</keyword>
<dbReference type="InterPro" id="IPR045621">
    <property type="entry name" value="BPD_transp_1_N"/>
</dbReference>
<evidence type="ECO:0000256" key="6">
    <source>
        <dbReference type="ARBA" id="ARBA00023136"/>
    </source>
</evidence>
<sequence length="360" mass="38669">MTRLSAVADALPTGDAAPAWHFTLPGWLIWTGGRLLSGLTAILFISAVVFGATQILPSDPARVILGPDAPQASIDTMRHQLGLDRPVAEQYGVWIAKSLKGDLGRSLDSDVPVSQIVSGRLANSLTLMLIVLLVSVPLSFWAGIALALRRDRWIDRTAMSGLIFLKAVPNFIVGIGLIFLLATSVFRILPAVSLLEPGLPAIAQPRYLVLPVLTLILMSFPFLLRLVRAAAIETLEAEYVAAARLRGVPEKRIIWRHVIPNALVPAVQGIALMARILLGGVLIVEVVFSFPGIGTAMNAAIEMRDLPVVQAIALILALAVILINLAADIATVLLSPRLRTARKPRIRPGTRARIRQSAGL</sequence>
<dbReference type="InterPro" id="IPR000515">
    <property type="entry name" value="MetI-like"/>
</dbReference>
<keyword evidence="10" id="KW-1185">Reference proteome</keyword>
<evidence type="ECO:0000259" key="8">
    <source>
        <dbReference type="PROSITE" id="PS50928"/>
    </source>
</evidence>
<feature type="transmembrane region" description="Helical" evidence="7">
    <location>
        <begin position="208"/>
        <end position="227"/>
    </location>
</feature>
<dbReference type="GO" id="GO:0055085">
    <property type="term" value="P:transmembrane transport"/>
    <property type="evidence" value="ECO:0007669"/>
    <property type="project" value="InterPro"/>
</dbReference>
<evidence type="ECO:0000256" key="4">
    <source>
        <dbReference type="ARBA" id="ARBA00022692"/>
    </source>
</evidence>
<dbReference type="PROSITE" id="PS50928">
    <property type="entry name" value="ABC_TM1"/>
    <property type="match status" value="1"/>
</dbReference>
<dbReference type="Pfam" id="PF19300">
    <property type="entry name" value="BPD_transp_1_N"/>
    <property type="match status" value="1"/>
</dbReference>
<keyword evidence="4 7" id="KW-0812">Transmembrane</keyword>
<evidence type="ECO:0000256" key="3">
    <source>
        <dbReference type="ARBA" id="ARBA00022475"/>
    </source>
</evidence>
<evidence type="ECO:0000256" key="2">
    <source>
        <dbReference type="ARBA" id="ARBA00022448"/>
    </source>
</evidence>
<keyword evidence="2 7" id="KW-0813">Transport</keyword>
<comment type="caution">
    <text evidence="9">The sequence shown here is derived from an EMBL/GenBank/DDBJ whole genome shotgun (WGS) entry which is preliminary data.</text>
</comment>
<evidence type="ECO:0000313" key="9">
    <source>
        <dbReference type="EMBL" id="EQA98680.1"/>
    </source>
</evidence>
<feature type="transmembrane region" description="Helical" evidence="7">
    <location>
        <begin position="35"/>
        <end position="56"/>
    </location>
</feature>
<evidence type="ECO:0000313" key="10">
    <source>
        <dbReference type="Proteomes" id="UP000015525"/>
    </source>
</evidence>